<dbReference type="InterPro" id="IPR057596">
    <property type="entry name" value="RDRP_core"/>
</dbReference>
<feature type="domain" description="RDRP core" evidence="2">
    <location>
        <begin position="217"/>
        <end position="454"/>
    </location>
</feature>
<comment type="caution">
    <text evidence="3">The sequence shown here is derived from an EMBL/GenBank/DDBJ whole genome shotgun (WGS) entry which is preliminary data.</text>
</comment>
<feature type="non-terminal residue" evidence="3">
    <location>
        <position position="467"/>
    </location>
</feature>
<organism evidence="3 4">
    <name type="scientific">Symbiodinium necroappetens</name>
    <dbReference type="NCBI Taxonomy" id="1628268"/>
    <lineage>
        <taxon>Eukaryota</taxon>
        <taxon>Sar</taxon>
        <taxon>Alveolata</taxon>
        <taxon>Dinophyceae</taxon>
        <taxon>Suessiales</taxon>
        <taxon>Symbiodiniaceae</taxon>
        <taxon>Symbiodinium</taxon>
    </lineage>
</organism>
<dbReference type="Proteomes" id="UP000601435">
    <property type="component" value="Unassembled WGS sequence"/>
</dbReference>
<protein>
    <recommendedName>
        <fullName evidence="1">RNA-dependent RNA polymerase</fullName>
        <ecNumber evidence="1">2.7.7.48</ecNumber>
    </recommendedName>
</protein>
<comment type="similarity">
    <text evidence="1">Belongs to the RdRP family.</text>
</comment>
<name>A0A812YT67_9DINO</name>
<dbReference type="EC" id="2.7.7.48" evidence="1"/>
<keyword evidence="4" id="KW-1185">Reference proteome</keyword>
<dbReference type="EMBL" id="CAJNJA010043566">
    <property type="protein sequence ID" value="CAE7794793.1"/>
    <property type="molecule type" value="Genomic_DNA"/>
</dbReference>
<dbReference type="InterPro" id="IPR007855">
    <property type="entry name" value="RDRP"/>
</dbReference>
<keyword evidence="1" id="KW-0694">RNA-binding</keyword>
<gene>
    <name evidence="3" type="primary">SHL2</name>
    <name evidence="3" type="ORF">SNEC2469_LOCUS23386</name>
</gene>
<accession>A0A812YT67</accession>
<evidence type="ECO:0000256" key="1">
    <source>
        <dbReference type="RuleBase" id="RU363098"/>
    </source>
</evidence>
<dbReference type="GO" id="GO:0003968">
    <property type="term" value="F:RNA-directed RNA polymerase activity"/>
    <property type="evidence" value="ECO:0007669"/>
    <property type="project" value="UniProtKB-KW"/>
</dbReference>
<dbReference type="GO" id="GO:0031380">
    <property type="term" value="C:nuclear RNA-directed RNA polymerase complex"/>
    <property type="evidence" value="ECO:0007669"/>
    <property type="project" value="TreeGrafter"/>
</dbReference>
<evidence type="ECO:0000313" key="4">
    <source>
        <dbReference type="Proteomes" id="UP000601435"/>
    </source>
</evidence>
<dbReference type="Pfam" id="PF05183">
    <property type="entry name" value="RdRP"/>
    <property type="match status" value="1"/>
</dbReference>
<evidence type="ECO:0000313" key="3">
    <source>
        <dbReference type="EMBL" id="CAE7794793.1"/>
    </source>
</evidence>
<keyword evidence="1" id="KW-0696">RNA-directed RNA polymerase</keyword>
<keyword evidence="1" id="KW-0808">Transferase</keyword>
<keyword evidence="1" id="KW-0548">Nucleotidyltransferase</keyword>
<comment type="catalytic activity">
    <reaction evidence="1">
        <text>RNA(n) + a ribonucleoside 5'-triphosphate = RNA(n+1) + diphosphate</text>
        <dbReference type="Rhea" id="RHEA:21248"/>
        <dbReference type="Rhea" id="RHEA-COMP:14527"/>
        <dbReference type="Rhea" id="RHEA-COMP:17342"/>
        <dbReference type="ChEBI" id="CHEBI:33019"/>
        <dbReference type="ChEBI" id="CHEBI:61557"/>
        <dbReference type="ChEBI" id="CHEBI:140395"/>
        <dbReference type="EC" id="2.7.7.48"/>
    </reaction>
</comment>
<dbReference type="PANTHER" id="PTHR23079:SF55">
    <property type="entry name" value="RNA-DIRECTED RNA POLYMERASE"/>
    <property type="match status" value="1"/>
</dbReference>
<dbReference type="GO" id="GO:0030422">
    <property type="term" value="P:siRNA processing"/>
    <property type="evidence" value="ECO:0007669"/>
    <property type="project" value="TreeGrafter"/>
</dbReference>
<dbReference type="PANTHER" id="PTHR23079">
    <property type="entry name" value="RNA-DEPENDENT RNA POLYMERASE"/>
    <property type="match status" value="1"/>
</dbReference>
<dbReference type="OrthoDB" id="6513042at2759"/>
<proteinExistence type="inferred from homology"/>
<feature type="non-terminal residue" evidence="3">
    <location>
        <position position="1"/>
    </location>
</feature>
<dbReference type="GO" id="GO:0003723">
    <property type="term" value="F:RNA binding"/>
    <property type="evidence" value="ECO:0007669"/>
    <property type="project" value="UniProtKB-KW"/>
</dbReference>
<sequence length="467" mass="51906">LHVHPGFAEAILALTKVPSAKLNALGMEWGSAVIFTCSKALCMAGQGNNITKSSIGREMTLSQTTAAMLPAIRPGLCAEDCEPEIGVCSALVGCGCVAKQWPLMDSMEGTSPRVHHCQTAAKRQRTDSPTEKRCAAFNQLFGLLVDWESCRKESALKQDPISHGKESPAVLADDPNPQTGSAFYNAVMTVHHYSADSVVKEFQSHEVQRGIANRFHRTEAVESKFGDDRFLYITLRVKERGSDDLSHANLVRYLKPFSWLGRRWELLAFKGKKRDRMQDDQPDAEQKYVFFATSPWEKERDEVLRMYRGLPDIWNAAQQHELAAASFPNCTADEARRELVPKCAELKLLAESAAKYNKRLLLGFSSATGTIVCRADQIREVPDLVSRRGEVLTDGCGRIGMKLAHRIAKHLVLVDIPAVFQIRLGSGKGLLQVDLGLGDADGLYLSKSMVKWLNDWTTCSEEDRRIE</sequence>
<reference evidence="3" key="1">
    <citation type="submission" date="2021-02" db="EMBL/GenBank/DDBJ databases">
        <authorList>
            <person name="Dougan E. K."/>
            <person name="Rhodes N."/>
            <person name="Thang M."/>
            <person name="Chan C."/>
        </authorList>
    </citation>
    <scope>NUCLEOTIDE SEQUENCE</scope>
</reference>
<dbReference type="AlphaFoldDB" id="A0A812YT67"/>
<evidence type="ECO:0000259" key="2">
    <source>
        <dbReference type="Pfam" id="PF05183"/>
    </source>
</evidence>